<keyword evidence="3" id="KW-1185">Reference proteome</keyword>
<feature type="chain" id="PRO_5047138816" description="LysM domain-containing protein" evidence="1">
    <location>
        <begin position="25"/>
        <end position="133"/>
    </location>
</feature>
<keyword evidence="1" id="KW-0732">Signal</keyword>
<evidence type="ECO:0000313" key="3">
    <source>
        <dbReference type="Proteomes" id="UP001176806"/>
    </source>
</evidence>
<dbReference type="EMBL" id="JAUOEL010000001">
    <property type="protein sequence ID" value="MDO5972623.1"/>
    <property type="molecule type" value="Genomic_DNA"/>
</dbReference>
<dbReference type="RefSeq" id="WP_303299686.1">
    <property type="nucleotide sequence ID" value="NZ_BAABDA010000042.1"/>
</dbReference>
<reference evidence="2" key="1">
    <citation type="submission" date="2023-07" db="EMBL/GenBank/DDBJ databases">
        <title>Two novel species in the genus Flavivirga.</title>
        <authorList>
            <person name="Kwon K."/>
        </authorList>
    </citation>
    <scope>NUCLEOTIDE SEQUENCE</scope>
    <source>
        <strain evidence="2">KACC 14158</strain>
    </source>
</reference>
<protein>
    <recommendedName>
        <fullName evidence="4">LysM domain-containing protein</fullName>
    </recommendedName>
</protein>
<proteinExistence type="predicted"/>
<accession>A0ABT8WHS0</accession>
<feature type="signal peptide" evidence="1">
    <location>
        <begin position="1"/>
        <end position="24"/>
    </location>
</feature>
<comment type="caution">
    <text evidence="2">The sequence shown here is derived from an EMBL/GenBank/DDBJ whole genome shotgun (WGS) entry which is preliminary data.</text>
</comment>
<evidence type="ECO:0008006" key="4">
    <source>
        <dbReference type="Google" id="ProtNLM"/>
    </source>
</evidence>
<organism evidence="2 3">
    <name type="scientific">Flavivirga jejuensis</name>
    <dbReference type="NCBI Taxonomy" id="870487"/>
    <lineage>
        <taxon>Bacteria</taxon>
        <taxon>Pseudomonadati</taxon>
        <taxon>Bacteroidota</taxon>
        <taxon>Flavobacteriia</taxon>
        <taxon>Flavobacteriales</taxon>
        <taxon>Flavobacteriaceae</taxon>
        <taxon>Flavivirga</taxon>
    </lineage>
</organism>
<gene>
    <name evidence="2" type="ORF">Q4Q40_00375</name>
</gene>
<sequence length="133" mass="14768">MKLYLKPILVFTCFILLVAPGCTSSDNDTPTYESELSELSLLKAEIETLASTSVCNETSECKFIALGSKPCGGPWTYLTYTTSINVEQLQAIVKEYNQKEAVFNTKWDIPSDCALTLQPTSINCENNDCVLMY</sequence>
<evidence type="ECO:0000256" key="1">
    <source>
        <dbReference type="SAM" id="SignalP"/>
    </source>
</evidence>
<name>A0ABT8WHS0_9FLAO</name>
<evidence type="ECO:0000313" key="2">
    <source>
        <dbReference type="EMBL" id="MDO5972623.1"/>
    </source>
</evidence>
<dbReference type="Proteomes" id="UP001176806">
    <property type="component" value="Unassembled WGS sequence"/>
</dbReference>